<dbReference type="GO" id="GO:0005829">
    <property type="term" value="C:cytosol"/>
    <property type="evidence" value="ECO:0007669"/>
    <property type="project" value="TreeGrafter"/>
</dbReference>
<dbReference type="InterPro" id="IPR050950">
    <property type="entry name" value="HTH-type_LysR_regulators"/>
</dbReference>
<dbReference type="Gene3D" id="3.40.190.10">
    <property type="entry name" value="Periplasmic binding protein-like II"/>
    <property type="match status" value="2"/>
</dbReference>
<dbReference type="PROSITE" id="PS50931">
    <property type="entry name" value="HTH_LYSR"/>
    <property type="match status" value="1"/>
</dbReference>
<accession>A0A6L6PAK0</accession>
<dbReference type="SUPFAM" id="SSF53850">
    <property type="entry name" value="Periplasmic binding protein-like II"/>
    <property type="match status" value="1"/>
</dbReference>
<reference evidence="6 7" key="1">
    <citation type="submission" date="2019-11" db="EMBL/GenBank/DDBJ databases">
        <title>Type strains purchased from KCTC, JCM and DSMZ.</title>
        <authorList>
            <person name="Lu H."/>
        </authorList>
    </citation>
    <scope>NUCLEOTIDE SEQUENCE [LARGE SCALE GENOMIC DNA]</scope>
    <source>
        <strain evidence="6 7">KCTC 22382</strain>
    </source>
</reference>
<dbReference type="GO" id="GO:0003677">
    <property type="term" value="F:DNA binding"/>
    <property type="evidence" value="ECO:0007669"/>
    <property type="project" value="UniProtKB-KW"/>
</dbReference>
<dbReference type="OrthoDB" id="5914299at2"/>
<dbReference type="Gene3D" id="1.10.10.10">
    <property type="entry name" value="Winged helix-like DNA-binding domain superfamily/Winged helix DNA-binding domain"/>
    <property type="match status" value="1"/>
</dbReference>
<dbReference type="PRINTS" id="PR00039">
    <property type="entry name" value="HTHLYSR"/>
</dbReference>
<dbReference type="InterPro" id="IPR036390">
    <property type="entry name" value="WH_DNA-bd_sf"/>
</dbReference>
<keyword evidence="7" id="KW-1185">Reference proteome</keyword>
<dbReference type="SUPFAM" id="SSF46785">
    <property type="entry name" value="Winged helix' DNA-binding domain"/>
    <property type="match status" value="1"/>
</dbReference>
<dbReference type="PANTHER" id="PTHR30419:SF8">
    <property type="entry name" value="NITROGEN ASSIMILATION TRANSCRIPTIONAL ACTIVATOR-RELATED"/>
    <property type="match status" value="1"/>
</dbReference>
<evidence type="ECO:0000256" key="2">
    <source>
        <dbReference type="ARBA" id="ARBA00023015"/>
    </source>
</evidence>
<dbReference type="InterPro" id="IPR036388">
    <property type="entry name" value="WH-like_DNA-bd_sf"/>
</dbReference>
<dbReference type="PANTHER" id="PTHR30419">
    <property type="entry name" value="HTH-TYPE TRANSCRIPTIONAL REGULATOR YBHD"/>
    <property type="match status" value="1"/>
</dbReference>
<dbReference type="Pfam" id="PF00126">
    <property type="entry name" value="HTH_1"/>
    <property type="match status" value="1"/>
</dbReference>
<keyword evidence="4" id="KW-0804">Transcription</keyword>
<comment type="caution">
    <text evidence="6">The sequence shown here is derived from an EMBL/GenBank/DDBJ whole genome shotgun (WGS) entry which is preliminary data.</text>
</comment>
<gene>
    <name evidence="6" type="ORF">GM676_00175</name>
</gene>
<dbReference type="InterPro" id="IPR000847">
    <property type="entry name" value="LysR_HTH_N"/>
</dbReference>
<keyword evidence="3" id="KW-0238">DNA-binding</keyword>
<sequence>MSFWLCSGAQAAKVPHKPAMLSRPVCSFIYVVSCRCRNDSEAALTRRLSNFSAIMKKSYGEGMNQSNRLMPIRRFSEGGLKINQLRILVALQQLGQVYRVADALHVTQPAISKQLRELENITGVSLFRRAGNRIEFTVMGERLARRAGEILQQLTNAEVEIAALAQGVSGTVAIGTVTTAAQVLVPQAIRRFRELAPGARIKLHEGPADGLLEMLEEGKLDVVVARGTEKDGPPSTQSTVLSHDPLVLCSGLHHPLAGHRELGWGELATTGWIVPSIGSLAYKALARLLQEKQIALDVAVESMSLTTNVAMLDSSELVCLLPLSYARRLVLEHRIVMLPVATDGLLAQVSAHWKADSDNPLTLIMTDSLIECGKAL</sequence>
<keyword evidence="2" id="KW-0805">Transcription regulation</keyword>
<evidence type="ECO:0000256" key="1">
    <source>
        <dbReference type="ARBA" id="ARBA00009437"/>
    </source>
</evidence>
<evidence type="ECO:0000256" key="4">
    <source>
        <dbReference type="ARBA" id="ARBA00023163"/>
    </source>
</evidence>
<evidence type="ECO:0000259" key="5">
    <source>
        <dbReference type="PROSITE" id="PS50931"/>
    </source>
</evidence>
<dbReference type="InterPro" id="IPR005119">
    <property type="entry name" value="LysR_subst-bd"/>
</dbReference>
<dbReference type="Proteomes" id="UP000475582">
    <property type="component" value="Unassembled WGS sequence"/>
</dbReference>
<dbReference type="Pfam" id="PF03466">
    <property type="entry name" value="LysR_substrate"/>
    <property type="match status" value="1"/>
</dbReference>
<evidence type="ECO:0000256" key="3">
    <source>
        <dbReference type="ARBA" id="ARBA00023125"/>
    </source>
</evidence>
<feature type="domain" description="HTH lysR-type" evidence="5">
    <location>
        <begin position="80"/>
        <end position="137"/>
    </location>
</feature>
<evidence type="ECO:0000313" key="7">
    <source>
        <dbReference type="Proteomes" id="UP000475582"/>
    </source>
</evidence>
<dbReference type="EMBL" id="WNKY01000001">
    <property type="protein sequence ID" value="MTV35998.1"/>
    <property type="molecule type" value="Genomic_DNA"/>
</dbReference>
<evidence type="ECO:0000313" key="6">
    <source>
        <dbReference type="EMBL" id="MTV35998.1"/>
    </source>
</evidence>
<dbReference type="GO" id="GO:0003700">
    <property type="term" value="F:DNA-binding transcription factor activity"/>
    <property type="evidence" value="ECO:0007669"/>
    <property type="project" value="InterPro"/>
</dbReference>
<dbReference type="AlphaFoldDB" id="A0A6L6PAK0"/>
<name>A0A6L6PAK0_9BURK</name>
<organism evidence="6 7">
    <name type="scientific">Duganella radicis</name>
    <dbReference type="NCBI Taxonomy" id="551988"/>
    <lineage>
        <taxon>Bacteria</taxon>
        <taxon>Pseudomonadati</taxon>
        <taxon>Pseudomonadota</taxon>
        <taxon>Betaproteobacteria</taxon>
        <taxon>Burkholderiales</taxon>
        <taxon>Oxalobacteraceae</taxon>
        <taxon>Telluria group</taxon>
        <taxon>Duganella</taxon>
    </lineage>
</organism>
<comment type="similarity">
    <text evidence="1">Belongs to the LysR transcriptional regulatory family.</text>
</comment>
<proteinExistence type="inferred from homology"/>
<protein>
    <submittedName>
        <fullName evidence="6">LysR family transcriptional regulator</fullName>
    </submittedName>
</protein>